<dbReference type="RefSeq" id="WP_116073346.1">
    <property type="nucleotide sequence ID" value="NZ_BONB01000093.1"/>
</dbReference>
<keyword evidence="6" id="KW-1185">Reference proteome</keyword>
<dbReference type="PANTHER" id="PTHR43004:SF19">
    <property type="entry name" value="BINDING MONOOXYGENASE, PUTATIVE (JCVI)-RELATED"/>
    <property type="match status" value="1"/>
</dbReference>
<dbReference type="PRINTS" id="PR00420">
    <property type="entry name" value="RNGMNOXGNASE"/>
</dbReference>
<dbReference type="GO" id="GO:0016709">
    <property type="term" value="F:oxidoreductase activity, acting on paired donors, with incorporation or reduction of molecular oxygen, NAD(P)H as one donor, and incorporation of one atom of oxygen"/>
    <property type="evidence" value="ECO:0007669"/>
    <property type="project" value="UniProtKB-ARBA"/>
</dbReference>
<comment type="caution">
    <text evidence="5">The sequence shown here is derived from an EMBL/GenBank/DDBJ whole genome shotgun (WGS) entry which is preliminary data.</text>
</comment>
<evidence type="ECO:0000256" key="1">
    <source>
        <dbReference type="ARBA" id="ARBA00001974"/>
    </source>
</evidence>
<dbReference type="SUPFAM" id="SSF51905">
    <property type="entry name" value="FAD/NAD(P)-binding domain"/>
    <property type="match status" value="1"/>
</dbReference>
<dbReference type="AlphaFoldDB" id="A0A3D9ZW56"/>
<dbReference type="InterPro" id="IPR050641">
    <property type="entry name" value="RIFMO-like"/>
</dbReference>
<dbReference type="Proteomes" id="UP000256913">
    <property type="component" value="Unassembled WGS sequence"/>
</dbReference>
<accession>A0A3D9ZW56</accession>
<name>A0A3D9ZW56_9ACTN</name>
<dbReference type="EMBL" id="QUMQ01000001">
    <property type="protein sequence ID" value="REG01240.1"/>
    <property type="molecule type" value="Genomic_DNA"/>
</dbReference>
<dbReference type="Gene3D" id="3.50.50.60">
    <property type="entry name" value="FAD/NAD(P)-binding domain"/>
    <property type="match status" value="2"/>
</dbReference>
<evidence type="ECO:0000256" key="3">
    <source>
        <dbReference type="ARBA" id="ARBA00022827"/>
    </source>
</evidence>
<dbReference type="Pfam" id="PF01494">
    <property type="entry name" value="FAD_binding_3"/>
    <property type="match status" value="1"/>
</dbReference>
<reference evidence="5 6" key="1">
    <citation type="submission" date="2018-08" db="EMBL/GenBank/DDBJ databases">
        <title>Sequencing the genomes of 1000 actinobacteria strains.</title>
        <authorList>
            <person name="Klenk H.-P."/>
        </authorList>
    </citation>
    <scope>NUCLEOTIDE SEQUENCE [LARGE SCALE GENOMIC DNA]</scope>
    <source>
        <strain evidence="5 6">DSM 44099</strain>
    </source>
</reference>
<keyword evidence="2" id="KW-0285">Flavoprotein</keyword>
<dbReference type="InterPro" id="IPR002938">
    <property type="entry name" value="FAD-bd"/>
</dbReference>
<evidence type="ECO:0000313" key="5">
    <source>
        <dbReference type="EMBL" id="REG01240.1"/>
    </source>
</evidence>
<gene>
    <name evidence="5" type="ORF">DFJ67_7320</name>
</gene>
<dbReference type="Gene3D" id="3.30.70.2450">
    <property type="match status" value="1"/>
</dbReference>
<proteinExistence type="predicted"/>
<protein>
    <submittedName>
        <fullName evidence="5">2-polyprenyl-6-methoxyphenol hydroxylase-like FAD-dependent oxidoreductase</fullName>
    </submittedName>
</protein>
<dbReference type="OrthoDB" id="3647401at2"/>
<sequence>MDAEVVVVGAGPVGLLLALELVRGGVDPIVVEALPQPSDLPKANGVVGRAVPVLHSRGLYRELTGRRRLRAAPRFMYGGFAVDLRRLRDNPVHILPVPQRRLEAVLAARALSAGVDIRRGHTVTGLSQDSAGVTVAVDGPSGAYTLRCAHLVGCDGAHSAVRKAAGIGFPGAVNDAVVSRSAHVVLPAGALTPFGGRLRAPGGPYRPYLFHRTPHGVFSFARFKGAPHLVTTLEWSPSDDSVPMTVGELRASLGRVLGQDLAIAPPSGAGPYVLRRAVARHSRVADRYQAGRVLLAGDAAHVVAGIGGPALNLGMLDAVDLAGRLLGGGLEGYDQARRPYAERVLAHAAEQSALLGPGPSTDAQRERFAARLATEAGLRSVAEAIAGG</sequence>
<feature type="domain" description="FAD-binding" evidence="4">
    <location>
        <begin position="3"/>
        <end position="345"/>
    </location>
</feature>
<evidence type="ECO:0000313" key="6">
    <source>
        <dbReference type="Proteomes" id="UP000256913"/>
    </source>
</evidence>
<dbReference type="InterPro" id="IPR036188">
    <property type="entry name" value="FAD/NAD-bd_sf"/>
</dbReference>
<organism evidence="5 6">
    <name type="scientific">Asanoa ferruginea</name>
    <dbReference type="NCBI Taxonomy" id="53367"/>
    <lineage>
        <taxon>Bacteria</taxon>
        <taxon>Bacillati</taxon>
        <taxon>Actinomycetota</taxon>
        <taxon>Actinomycetes</taxon>
        <taxon>Micromonosporales</taxon>
        <taxon>Micromonosporaceae</taxon>
        <taxon>Asanoa</taxon>
    </lineage>
</organism>
<evidence type="ECO:0000259" key="4">
    <source>
        <dbReference type="Pfam" id="PF01494"/>
    </source>
</evidence>
<dbReference type="PANTHER" id="PTHR43004">
    <property type="entry name" value="TRK SYSTEM POTASSIUM UPTAKE PROTEIN"/>
    <property type="match status" value="1"/>
</dbReference>
<keyword evidence="3" id="KW-0274">FAD</keyword>
<comment type="cofactor">
    <cofactor evidence="1">
        <name>FAD</name>
        <dbReference type="ChEBI" id="CHEBI:57692"/>
    </cofactor>
</comment>
<evidence type="ECO:0000256" key="2">
    <source>
        <dbReference type="ARBA" id="ARBA00022630"/>
    </source>
</evidence>
<dbReference type="GO" id="GO:0071949">
    <property type="term" value="F:FAD binding"/>
    <property type="evidence" value="ECO:0007669"/>
    <property type="project" value="InterPro"/>
</dbReference>